<dbReference type="InterPro" id="IPR025875">
    <property type="entry name" value="Leu-rich_rpt_4"/>
</dbReference>
<dbReference type="InterPro" id="IPR007122">
    <property type="entry name" value="Villin/Gelsolin"/>
</dbReference>
<dbReference type="GO" id="GO:0015629">
    <property type="term" value="C:actin cytoskeleton"/>
    <property type="evidence" value="ECO:0007669"/>
    <property type="project" value="TreeGrafter"/>
</dbReference>
<proteinExistence type="predicted"/>
<accession>A0A8B8CRW6</accession>
<feature type="domain" description="Gelsolin-like" evidence="5">
    <location>
        <begin position="751"/>
        <end position="821"/>
    </location>
</feature>
<evidence type="ECO:0000256" key="3">
    <source>
        <dbReference type="ARBA" id="ARBA00023203"/>
    </source>
</evidence>
<dbReference type="InterPro" id="IPR032675">
    <property type="entry name" value="LRR_dom_sf"/>
</dbReference>
<name>A0A8B8CRW6_CRAVI</name>
<dbReference type="CDD" id="cd11292">
    <property type="entry name" value="gelsolin_S3_like"/>
    <property type="match status" value="1"/>
</dbReference>
<feature type="domain" description="Gelsolin-like" evidence="5">
    <location>
        <begin position="645"/>
        <end position="707"/>
    </location>
</feature>
<feature type="compositionally biased region" description="Basic and acidic residues" evidence="4">
    <location>
        <begin position="435"/>
        <end position="444"/>
    </location>
</feature>
<feature type="domain" description="Gelsolin-like" evidence="5">
    <location>
        <begin position="514"/>
        <end position="594"/>
    </location>
</feature>
<dbReference type="GO" id="GO:0051015">
    <property type="term" value="F:actin filament binding"/>
    <property type="evidence" value="ECO:0007669"/>
    <property type="project" value="InterPro"/>
</dbReference>
<dbReference type="Proteomes" id="UP000694844">
    <property type="component" value="Chromosome 2"/>
</dbReference>
<feature type="domain" description="Gelsolin-like" evidence="5">
    <location>
        <begin position="1153"/>
        <end position="1207"/>
    </location>
</feature>
<dbReference type="FunFam" id="3.40.20.10:FF:000019">
    <property type="entry name" value="protein flightless-1 homolog isoform X1"/>
    <property type="match status" value="1"/>
</dbReference>
<dbReference type="GO" id="GO:0030239">
    <property type="term" value="P:myofibril assembly"/>
    <property type="evidence" value="ECO:0007669"/>
    <property type="project" value="TreeGrafter"/>
</dbReference>
<dbReference type="GO" id="GO:0005634">
    <property type="term" value="C:nucleus"/>
    <property type="evidence" value="ECO:0007669"/>
    <property type="project" value="TreeGrafter"/>
</dbReference>
<dbReference type="FunFam" id="3.40.20.10:FF:000021">
    <property type="entry name" value="protein flightless-1 homolog isoform X2"/>
    <property type="match status" value="1"/>
</dbReference>
<dbReference type="PROSITE" id="PS51450">
    <property type="entry name" value="LRR"/>
    <property type="match status" value="3"/>
</dbReference>
<dbReference type="CDD" id="cd11288">
    <property type="entry name" value="gelsolin_S5_like"/>
    <property type="match status" value="1"/>
</dbReference>
<evidence type="ECO:0000256" key="1">
    <source>
        <dbReference type="ARBA" id="ARBA00022614"/>
    </source>
</evidence>
<dbReference type="KEGG" id="cvn:111121114"/>
<dbReference type="PRINTS" id="PR00597">
    <property type="entry name" value="GELSOLIN"/>
</dbReference>
<dbReference type="FunFam" id="3.40.20.10:FF:000034">
    <property type="entry name" value="protein flightless-1 homolog isoform X1"/>
    <property type="match status" value="1"/>
</dbReference>
<organism evidence="6 7">
    <name type="scientific">Crassostrea virginica</name>
    <name type="common">Eastern oyster</name>
    <dbReference type="NCBI Taxonomy" id="6565"/>
    <lineage>
        <taxon>Eukaryota</taxon>
        <taxon>Metazoa</taxon>
        <taxon>Spiralia</taxon>
        <taxon>Lophotrochozoa</taxon>
        <taxon>Mollusca</taxon>
        <taxon>Bivalvia</taxon>
        <taxon>Autobranchia</taxon>
        <taxon>Pteriomorphia</taxon>
        <taxon>Ostreida</taxon>
        <taxon>Ostreoidea</taxon>
        <taxon>Ostreidae</taxon>
        <taxon>Crassostrea</taxon>
    </lineage>
</organism>
<dbReference type="Pfam" id="PF12799">
    <property type="entry name" value="LRR_4"/>
    <property type="match status" value="1"/>
</dbReference>
<dbReference type="FunFam" id="3.80.10.10:FF:000054">
    <property type="entry name" value="FLII, actin remodeling protein"/>
    <property type="match status" value="1"/>
</dbReference>
<dbReference type="OrthoDB" id="20529at2759"/>
<dbReference type="Pfam" id="PF00626">
    <property type="entry name" value="Gelsolin"/>
    <property type="match status" value="4"/>
</dbReference>
<dbReference type="FunFam" id="3.40.20.10:FF:000031">
    <property type="entry name" value="protein flightless-1 homolog isoform X1"/>
    <property type="match status" value="1"/>
</dbReference>
<dbReference type="InterPro" id="IPR003591">
    <property type="entry name" value="Leu-rich_rpt_typical-subtyp"/>
</dbReference>
<gene>
    <name evidence="7" type="primary">LOC111121114</name>
</gene>
<evidence type="ECO:0000256" key="4">
    <source>
        <dbReference type="SAM" id="MobiDB-lite"/>
    </source>
</evidence>
<dbReference type="GO" id="GO:0005737">
    <property type="term" value="C:cytoplasm"/>
    <property type="evidence" value="ECO:0007669"/>
    <property type="project" value="TreeGrafter"/>
</dbReference>
<dbReference type="GO" id="GO:0005546">
    <property type="term" value="F:phosphatidylinositol-4,5-bisphosphate binding"/>
    <property type="evidence" value="ECO:0007669"/>
    <property type="project" value="TreeGrafter"/>
</dbReference>
<dbReference type="CDD" id="cd11290">
    <property type="entry name" value="gelsolin_S1_like"/>
    <property type="match status" value="1"/>
</dbReference>
<evidence type="ECO:0000313" key="7">
    <source>
        <dbReference type="RefSeq" id="XP_022317949.1"/>
    </source>
</evidence>
<keyword evidence="3" id="KW-0009">Actin-binding</keyword>
<dbReference type="CDD" id="cd11291">
    <property type="entry name" value="gelsolin_S6_like"/>
    <property type="match status" value="1"/>
</dbReference>
<feature type="region of interest" description="Disordered" evidence="4">
    <location>
        <begin position="405"/>
        <end position="444"/>
    </location>
</feature>
<dbReference type="InterPro" id="IPR001611">
    <property type="entry name" value="Leu-rich_rpt"/>
</dbReference>
<reference evidence="7" key="1">
    <citation type="submission" date="2025-08" db="UniProtKB">
        <authorList>
            <consortium name="RefSeq"/>
        </authorList>
    </citation>
    <scope>IDENTIFICATION</scope>
    <source>
        <tissue evidence="7">Whole sample</tissue>
    </source>
</reference>
<protein>
    <submittedName>
        <fullName evidence="7">Protein flightless-1 homolog isoform X1</fullName>
    </submittedName>
</protein>
<dbReference type="PANTHER" id="PTHR11977:SF51">
    <property type="entry name" value="PROTEIN FLIGHTLESS-1 HOMOLOG"/>
    <property type="match status" value="1"/>
</dbReference>
<keyword evidence="1" id="KW-0433">Leucine-rich repeat</keyword>
<dbReference type="InterPro" id="IPR029006">
    <property type="entry name" value="ADF-H/Gelsolin-like_dom_sf"/>
</dbReference>
<evidence type="ECO:0000256" key="2">
    <source>
        <dbReference type="ARBA" id="ARBA00022737"/>
    </source>
</evidence>
<dbReference type="CDD" id="cd11280">
    <property type="entry name" value="gelsolin_like"/>
    <property type="match status" value="1"/>
</dbReference>
<dbReference type="GO" id="GO:0051014">
    <property type="term" value="P:actin filament severing"/>
    <property type="evidence" value="ECO:0007669"/>
    <property type="project" value="TreeGrafter"/>
</dbReference>
<dbReference type="PANTHER" id="PTHR11977">
    <property type="entry name" value="VILLIN"/>
    <property type="match status" value="1"/>
</dbReference>
<keyword evidence="6" id="KW-1185">Reference proteome</keyword>
<evidence type="ECO:0000259" key="5">
    <source>
        <dbReference type="Pfam" id="PF00626"/>
    </source>
</evidence>
<dbReference type="InterPro" id="IPR007123">
    <property type="entry name" value="Gelsolin-like_dom"/>
</dbReference>
<dbReference type="SMART" id="SM00262">
    <property type="entry name" value="GEL"/>
    <property type="match status" value="6"/>
</dbReference>
<dbReference type="Pfam" id="PF00560">
    <property type="entry name" value="LRR_1"/>
    <property type="match status" value="1"/>
</dbReference>
<sequence length="1243" mass="143175">MAATGVLPFVRGVDFTKNDFKDGKFPHDVADMTGLRWLRLNKTGLENIPPEIYNLKKLEHFNITRNKVENLGEELANLSALRTLNCRHNKLVDEGIPQEVFSLEDLQVVDLSHNNLKEVPPELEKAKNCIVLNLAKNNIEMIPNQLFINLTDLIFVDLSDNSLETLPPQMRRLTNLQTLILNNNPLIHAQLRQLPALVALETLQMRNTQRTLANFPSGLDTLSNLQDIDLSGNDLPRVPETLYKLTAIKRLNLSSNQISELSLVIDTWVNLETLNLSRNNLTALPSSLHKLSSLKKLYLNSNKLDFEGIPANIGKLHNLEIFSAAYNNLELIPEGLCRCGKLKKLILNGNRLVTLPDILHLLPDLETLDVRDNPDLVMPPKPSEMKKTFEYYNIDFSLNNQLRLAGAPTAPSTGQSPVHKSDPVARKLRLRRRRDGQESEKVLKGMRDVAKEKEHMPNLEEEVREPLKGFRDVLRPKKWNEHLQKPQLDYSEIFDEDVGQIPGITCWEIENFLPNPVDEAMNGKFYEADCYIVLKTFIDDTNSINWQIWFWIGERATLDKKACSAIHAVNLRNLLGAECRTIREEMNDESDEFLDLFENGISYIEGGRTASGFYTVENIVYEPKMYRASGVKRIHLERTEPNLVHLDRRYVFLFDKGMDIFIWTGKLAKGVTRTKTRLIAEKINKNERKNKAEIRMEAQGTESSEFWKALGETPTAFVGECVPDDFEPAEPHMYKVGLGMGYLELPQVEIPHNVLTQKLLDSKNVFILDCKSDLFVWIGKKSTRLIRAAALKLSQELCAMIDRPPFCSVTRCLEGTEPQIFKTKFIGWDDVIAVDYTRTAESVIRRGADMKVIMERDKMKTDLSALFMPRQPTMPLEEAESIMQEWNEDLDSMEAFVLEGKKFVRLPSEELGIFHNEDCYVFLCRYWVPAELPEDAEEGEEEEEDLPEEDFKCVVYFWQGRMASNMGWLTFTFSLQKKFESLFGDKLEVVRTHQQQENLKFLSHFKRMFVIRNGKRKLPNAPEEKPSTEFFHLRANGSPIATRCVQIQPCASFLNPRFCYILMVPFDSQDLKGVVYVWIGGLAEHEDAVVAEKIAYKMYQDNFTIQMISEGEEPENFFWVGIGGRKPYDKDANYMKYARLFRCSNEKGYFSVSEKCADFCQDDLADDDVMILDNGEQVFLWVGRKTSDVEIKLAFKSAQVYIQHLRNKQPDRPRKLLLAMKYKEHRKFTKCFHGWGKYKEVKE</sequence>
<dbReference type="Gene3D" id="3.80.10.10">
    <property type="entry name" value="Ribonuclease Inhibitor"/>
    <property type="match status" value="3"/>
</dbReference>
<dbReference type="SMART" id="SM00369">
    <property type="entry name" value="LRR_TYP"/>
    <property type="match status" value="11"/>
</dbReference>
<dbReference type="AlphaFoldDB" id="A0A8B8CRW6"/>
<dbReference type="GeneID" id="111121114"/>
<dbReference type="RefSeq" id="XP_022317949.1">
    <property type="nucleotide sequence ID" value="XM_022462241.1"/>
</dbReference>
<dbReference type="GO" id="GO:0008154">
    <property type="term" value="P:actin polymerization or depolymerization"/>
    <property type="evidence" value="ECO:0007669"/>
    <property type="project" value="TreeGrafter"/>
</dbReference>
<dbReference type="SMART" id="SM00364">
    <property type="entry name" value="LRR_BAC"/>
    <property type="match status" value="5"/>
</dbReference>
<dbReference type="Pfam" id="PF13855">
    <property type="entry name" value="LRR_8"/>
    <property type="match status" value="2"/>
</dbReference>
<dbReference type="FunFam" id="3.40.20.10:FF:000020">
    <property type="entry name" value="protein flightless-1 homolog isoform X1"/>
    <property type="match status" value="1"/>
</dbReference>
<dbReference type="GO" id="GO:0051016">
    <property type="term" value="P:barbed-end actin filament capping"/>
    <property type="evidence" value="ECO:0007669"/>
    <property type="project" value="TreeGrafter"/>
</dbReference>
<dbReference type="SUPFAM" id="SSF52058">
    <property type="entry name" value="L domain-like"/>
    <property type="match status" value="2"/>
</dbReference>
<dbReference type="Gene3D" id="3.40.20.10">
    <property type="entry name" value="Severin"/>
    <property type="match status" value="6"/>
</dbReference>
<keyword evidence="2" id="KW-0677">Repeat</keyword>
<dbReference type="SUPFAM" id="SSF55753">
    <property type="entry name" value="Actin depolymerizing proteins"/>
    <property type="match status" value="6"/>
</dbReference>
<evidence type="ECO:0000313" key="6">
    <source>
        <dbReference type="Proteomes" id="UP000694844"/>
    </source>
</evidence>